<feature type="region of interest" description="Disordered" evidence="1">
    <location>
        <begin position="22"/>
        <end position="75"/>
    </location>
</feature>
<feature type="compositionally biased region" description="Pro residues" evidence="1">
    <location>
        <begin position="24"/>
        <end position="38"/>
    </location>
</feature>
<reference evidence="2" key="2">
    <citation type="submission" date="2018-05" db="EMBL/GenBank/DDBJ databases">
        <title>OmerRS3 (Oryza meridionalis Reference Sequence Version 3).</title>
        <authorList>
            <person name="Zhang J."/>
            <person name="Kudrna D."/>
            <person name="Lee S."/>
            <person name="Talag J."/>
            <person name="Welchert J."/>
            <person name="Wing R.A."/>
        </authorList>
    </citation>
    <scope>NUCLEOTIDE SEQUENCE [LARGE SCALE GENOMIC DNA]</scope>
    <source>
        <strain evidence="2">cv. OR44</strain>
    </source>
</reference>
<reference evidence="2" key="1">
    <citation type="submission" date="2015-04" db="UniProtKB">
        <authorList>
            <consortium name="EnsemblPlants"/>
        </authorList>
    </citation>
    <scope>IDENTIFICATION</scope>
</reference>
<dbReference type="Proteomes" id="UP000008021">
    <property type="component" value="Chromosome 7"/>
</dbReference>
<organism evidence="2">
    <name type="scientific">Oryza meridionalis</name>
    <dbReference type="NCBI Taxonomy" id="40149"/>
    <lineage>
        <taxon>Eukaryota</taxon>
        <taxon>Viridiplantae</taxon>
        <taxon>Streptophyta</taxon>
        <taxon>Embryophyta</taxon>
        <taxon>Tracheophyta</taxon>
        <taxon>Spermatophyta</taxon>
        <taxon>Magnoliopsida</taxon>
        <taxon>Liliopsida</taxon>
        <taxon>Poales</taxon>
        <taxon>Poaceae</taxon>
        <taxon>BOP clade</taxon>
        <taxon>Oryzoideae</taxon>
        <taxon>Oryzeae</taxon>
        <taxon>Oryzinae</taxon>
        <taxon>Oryza</taxon>
    </lineage>
</organism>
<evidence type="ECO:0000256" key="1">
    <source>
        <dbReference type="SAM" id="MobiDB-lite"/>
    </source>
</evidence>
<dbReference type="EnsemblPlants" id="OMERI07G11180.1">
    <property type="protein sequence ID" value="OMERI07G11180.1"/>
    <property type="gene ID" value="OMERI07G11180"/>
</dbReference>
<dbReference type="HOGENOM" id="CLU_2675255_0_0_1"/>
<accession>A0A0E0EB84</accession>
<proteinExistence type="predicted"/>
<dbReference type="AlphaFoldDB" id="A0A0E0EB84"/>
<sequence>MPPRPSHRCAAAPVGHRAYRAAMPQPPSAAVPVTPPRPCARRADGRRLRPAPVVPPRPPAASLRLHARQREEEEE</sequence>
<protein>
    <submittedName>
        <fullName evidence="2">Uncharacterized protein</fullName>
    </submittedName>
</protein>
<name>A0A0E0EB84_9ORYZ</name>
<evidence type="ECO:0000313" key="3">
    <source>
        <dbReference type="Proteomes" id="UP000008021"/>
    </source>
</evidence>
<keyword evidence="3" id="KW-1185">Reference proteome</keyword>
<dbReference type="Gramene" id="OMERI07G11180.1">
    <property type="protein sequence ID" value="OMERI07G11180.1"/>
    <property type="gene ID" value="OMERI07G11180"/>
</dbReference>
<evidence type="ECO:0000313" key="2">
    <source>
        <dbReference type="EnsemblPlants" id="OMERI07G11180.1"/>
    </source>
</evidence>